<evidence type="ECO:0000313" key="1">
    <source>
        <dbReference type="EMBL" id="EST43909.1"/>
    </source>
</evidence>
<proteinExistence type="predicted"/>
<organism evidence="1">
    <name type="scientific">Spironucleus salmonicida</name>
    <dbReference type="NCBI Taxonomy" id="348837"/>
    <lineage>
        <taxon>Eukaryota</taxon>
        <taxon>Metamonada</taxon>
        <taxon>Diplomonadida</taxon>
        <taxon>Hexamitidae</taxon>
        <taxon>Hexamitinae</taxon>
        <taxon>Spironucleus</taxon>
    </lineage>
</organism>
<name>V6LSY7_9EUKA</name>
<dbReference type="AlphaFoldDB" id="V6LSY7"/>
<protein>
    <submittedName>
        <fullName evidence="1">Uncharacterized protein</fullName>
    </submittedName>
</protein>
<reference evidence="1" key="1">
    <citation type="journal article" date="2014" name="PLoS Genet.">
        <title>The Genome of Spironucleus salmonicida Highlights a Fish Pathogen Adapted to Fluctuating Environments.</title>
        <authorList>
            <person name="Xu F."/>
            <person name="Jerlstrom-Hultqvist J."/>
            <person name="Einarsson E."/>
            <person name="Astvaldsson A."/>
            <person name="Svard S.G."/>
            <person name="Andersson J.O."/>
        </authorList>
    </citation>
    <scope>NUCLEOTIDE SEQUENCE</scope>
</reference>
<gene>
    <name evidence="1" type="ORF">SS50377_16209</name>
</gene>
<sequence length="646" mass="77327">MDIQFLEEIISQLMPYLSQPQTNPYVFNEFSALLLKFVRIIPLFSIHTQLNPLLIFDEKTKYQTMIENLQSAFFLHFQQNSLVKHYLTAASRVFTSESTFYITNEHKQIIFSINLTRYLIWSWQKSVITYLDIISYVFMINKSISGVQFDYASFYSKDQLTTDVQLELISHYQILQQLFQTELERNEQVEYLLRLIKCSDIAWQINLLYLNQNSEANFEKQVLAAYDNLDIFAQYSLVIINQQLADQREIIEDQIQDIDIDAYYDLMTQYQTFCDIKNKQKTMQFLKLNIQQEIVLILMQISSQCIVQLQDYIYLVTATIYQQQQVKTIPITTKFKINKDDQIKKLLYDQKFVFFYNILYKPLMGNQILTNETNIFSDMFMKLFQVEYLLRSKRIEQTSQLSLKNKLQAVYAFDLQQTMYFGMTRYFDNIKLKNIFVILKYAQAIQLKQQFRIKTYSDFDKFIDVQGIQTSDIIYTHNLAKLFMDQSSFGRVKDYFKIQYINQMTSNFLKEREIKLYKQPIFDFLKQSTQELRIFSTSSVSLIISNNTQVFIPFITNIKFTIESFFDQEELVQAFSSDEIAQIAIVSWFFEYYSQSWKLIKQFIKKRDLSPTYLQLIQEILKDYTQFFNKNQDTEQEIEDLVYEYL</sequence>
<dbReference type="EMBL" id="KI546130">
    <property type="protein sequence ID" value="EST43909.1"/>
    <property type="molecule type" value="Genomic_DNA"/>
</dbReference>
<accession>V6LSY7</accession>